<evidence type="ECO:0000256" key="1">
    <source>
        <dbReference type="SAM" id="Phobius"/>
    </source>
</evidence>
<sequence>MSEASINKKTKFFYWISIVILIVGIASWLPYLVFNIQVGTGILTLILSPIGFYFGYLAENRSVALANLLMIFSFIPVVIYIYFSKGYIPM</sequence>
<dbReference type="AlphaFoldDB" id="A0A429X8Q7"/>
<keyword evidence="1" id="KW-1133">Transmembrane helix</keyword>
<keyword evidence="1" id="KW-0812">Transmembrane</keyword>
<dbReference type="Proteomes" id="UP000287296">
    <property type="component" value="Unassembled WGS sequence"/>
</dbReference>
<name>A0A429X8Q7_SIMTE</name>
<feature type="transmembrane region" description="Helical" evidence="1">
    <location>
        <begin position="63"/>
        <end position="83"/>
    </location>
</feature>
<accession>A0A429X8Q7</accession>
<feature type="transmembrane region" description="Helical" evidence="1">
    <location>
        <begin position="12"/>
        <end position="30"/>
    </location>
</feature>
<feature type="transmembrane region" description="Helical" evidence="1">
    <location>
        <begin position="36"/>
        <end position="56"/>
    </location>
</feature>
<evidence type="ECO:0000313" key="2">
    <source>
        <dbReference type="EMBL" id="RST59690.1"/>
    </source>
</evidence>
<comment type="caution">
    <text evidence="2">The sequence shown here is derived from an EMBL/GenBank/DDBJ whole genome shotgun (WGS) entry which is preliminary data.</text>
</comment>
<reference evidence="2 3" key="1">
    <citation type="submission" date="2018-12" db="EMBL/GenBank/DDBJ databases">
        <authorList>
            <person name="Sun L."/>
            <person name="Chen Z."/>
        </authorList>
    </citation>
    <scope>NUCLEOTIDE SEQUENCE [LARGE SCALE GENOMIC DNA]</scope>
    <source>
        <strain evidence="2 3">LMG 29736</strain>
    </source>
</reference>
<keyword evidence="1" id="KW-0472">Membrane</keyword>
<evidence type="ECO:0000313" key="3">
    <source>
        <dbReference type="Proteomes" id="UP000287296"/>
    </source>
</evidence>
<dbReference type="EMBL" id="QYTW02000009">
    <property type="protein sequence ID" value="RST59690.1"/>
    <property type="molecule type" value="Genomic_DNA"/>
</dbReference>
<proteinExistence type="predicted"/>
<gene>
    <name evidence="2" type="ORF">D5F11_011345</name>
</gene>
<organism evidence="2 3">
    <name type="scientific">Siminovitchia terrae</name>
    <name type="common">Bacillus terrae</name>
    <dbReference type="NCBI Taxonomy" id="1914933"/>
    <lineage>
        <taxon>Bacteria</taxon>
        <taxon>Bacillati</taxon>
        <taxon>Bacillota</taxon>
        <taxon>Bacilli</taxon>
        <taxon>Bacillales</taxon>
        <taxon>Bacillaceae</taxon>
        <taxon>Siminovitchia</taxon>
    </lineage>
</organism>
<protein>
    <submittedName>
        <fullName evidence="2">Uncharacterized protein</fullName>
    </submittedName>
</protein>